<dbReference type="STRING" id="373903.Hore_11120"/>
<dbReference type="Pfam" id="PF05402">
    <property type="entry name" value="PqqD"/>
    <property type="match status" value="1"/>
</dbReference>
<dbReference type="eggNOG" id="ENOG50330XY">
    <property type="taxonomic scope" value="Bacteria"/>
</dbReference>
<protein>
    <recommendedName>
        <fullName evidence="3">Coenzyme PQQ synthesis D</fullName>
    </recommendedName>
</protein>
<name>B8CX46_HALOH</name>
<accession>B8CX46</accession>
<dbReference type="InterPro" id="IPR008792">
    <property type="entry name" value="PQQD"/>
</dbReference>
<evidence type="ECO:0000313" key="2">
    <source>
        <dbReference type="Proteomes" id="UP000000719"/>
    </source>
</evidence>
<dbReference type="OrthoDB" id="308521at2"/>
<organism evidence="1 2">
    <name type="scientific">Halothermothrix orenii (strain H 168 / OCM 544 / DSM 9562)</name>
    <dbReference type="NCBI Taxonomy" id="373903"/>
    <lineage>
        <taxon>Bacteria</taxon>
        <taxon>Bacillati</taxon>
        <taxon>Bacillota</taxon>
        <taxon>Clostridia</taxon>
        <taxon>Halanaerobiales</taxon>
        <taxon>Halothermotrichaceae</taxon>
        <taxon>Halothermothrix</taxon>
    </lineage>
</organism>
<dbReference type="InterPro" id="IPR041881">
    <property type="entry name" value="PqqD_sf"/>
</dbReference>
<evidence type="ECO:0008006" key="3">
    <source>
        <dbReference type="Google" id="ProtNLM"/>
    </source>
</evidence>
<dbReference type="RefSeq" id="WP_012636050.1">
    <property type="nucleotide sequence ID" value="NC_011899.1"/>
</dbReference>
<dbReference type="AlphaFoldDB" id="B8CX46"/>
<keyword evidence="2" id="KW-1185">Reference proteome</keyword>
<evidence type="ECO:0000313" key="1">
    <source>
        <dbReference type="EMBL" id="ACL69865.1"/>
    </source>
</evidence>
<dbReference type="KEGG" id="hor:Hore_11120"/>
<dbReference type="HOGENOM" id="CLU_150513_0_0_9"/>
<gene>
    <name evidence="1" type="ordered locus">Hore_11120</name>
</gene>
<dbReference type="Proteomes" id="UP000000719">
    <property type="component" value="Chromosome"/>
</dbReference>
<dbReference type="Gene3D" id="1.10.10.1150">
    <property type="entry name" value="Coenzyme PQQ synthesis protein D (PqqD)"/>
    <property type="match status" value="1"/>
</dbReference>
<proteinExistence type="predicted"/>
<dbReference type="EMBL" id="CP001098">
    <property type="protein sequence ID" value="ACL69865.1"/>
    <property type="molecule type" value="Genomic_DNA"/>
</dbReference>
<reference evidence="1 2" key="1">
    <citation type="journal article" date="2009" name="PLoS ONE">
        <title>Genome analysis of the anaerobic thermohalophilic bacterium Halothermothrix orenii.</title>
        <authorList>
            <person name="Mavromatis K."/>
            <person name="Ivanova N."/>
            <person name="Anderson I."/>
            <person name="Lykidis A."/>
            <person name="Hooper S.D."/>
            <person name="Sun H."/>
            <person name="Kunin V."/>
            <person name="Lapidus A."/>
            <person name="Hugenholtz P."/>
            <person name="Patel B."/>
            <person name="Kyrpides N.C."/>
        </authorList>
    </citation>
    <scope>NUCLEOTIDE SEQUENCE [LARGE SCALE GENOMIC DNA]</scope>
    <source>
        <strain evidence="2">H 168 / OCM 544 / DSM 9562</strain>
    </source>
</reference>
<sequence length="111" mass="13100">MPRKKNLLEMKPRRRENIDWQEDEDGNLTLIIKRNGWIDRIFQKVFKTPKQTTLELDKVGSFVWLECDGNQDLNQIAKKLKKQYPEEAAPVYDRLVTFIGILKNNGLITLK</sequence>